<dbReference type="Gene3D" id="3.30.2090.10">
    <property type="entry name" value="Multidrug efflux transporter AcrB TolC docking domain, DN and DC subdomains"/>
    <property type="match status" value="2"/>
</dbReference>
<feature type="transmembrane region" description="Helical" evidence="2">
    <location>
        <begin position="514"/>
        <end position="531"/>
    </location>
</feature>
<dbReference type="Proteomes" id="UP000289718">
    <property type="component" value="Unassembled WGS sequence"/>
</dbReference>
<dbReference type="PANTHER" id="PTHR32063">
    <property type="match status" value="1"/>
</dbReference>
<reference evidence="3 4" key="1">
    <citation type="submission" date="2017-09" db="EMBL/GenBank/DDBJ databases">
        <title>Genomics of the genus Arcobacter.</title>
        <authorList>
            <person name="Perez-Cataluna A."/>
            <person name="Figueras M.J."/>
            <person name="Salas-Masso N."/>
        </authorList>
    </citation>
    <scope>NUCLEOTIDE SEQUENCE [LARGE SCALE GENOMIC DNA]</scope>
    <source>
        <strain evidence="3 4">F156-34</strain>
    </source>
</reference>
<feature type="transmembrane region" description="Helical" evidence="2">
    <location>
        <begin position="925"/>
        <end position="947"/>
    </location>
</feature>
<sequence length="1026" mass="116236">MNKLINYFLKNSNLNHTLLLFIFVMGIFSFIKIPKEIFPSTQLEALRVTGYYNGASAQNLNNFAVSEIENQIESIAGVEKVSTFISSGYFSIKVELQDMADKSEVTNDLKDAVSIAKKYLPSDMDEPTVSSINSQWSLLSISLSSSSVNRKLLQDISENLKSSLMQIDHISQIDIYGDSDLQVSIILNHKKINSYELNSTSIINAIRELSYIYPVANIEQVGNHIYLSAKNDKFDKNFWKSAVLEVDNKKVFLKDIADINIGLPSQDTIARLNGKNTISLRVYKDKVGDSIKLSKRVRDLVEQTQKKHKDITLTITNDNSIPISDRIKTIISNITLGLILVAFAMYILISARLSFVIVLGIPFSFIIGLIFIELMGYSLNMMSMMAMLIALGIVVDDAIIVSENIQRYLDEGESKEEAILKGTKQMIVPVIIAGMTTVFAFLPMLLISGEMGLLMKLVPIVISCLILSSIIESFLFLPLHSKHILKAKEKQLDWTKVYNLYERILHKTIEYKKSFLIGFFILVFSIIYLVISNSRFQFFPDMDSNNIILSVKLNKSMPLHKTDEIAKKYEKLLLESSKNIYIKNIDSYIGWYRDITGSSETIENGFTIFVVLEDFRDENFIESYINPVLNLSFDFERNNKTRLISTNEAMNRIQELLLPLFKDDNVLEHNVITRGIGVVQTDIEILLSSDDTTMLIETIGDIKNKLENIKGVKDISDNTKLSDNEYKFKVNQYGKTLGLTDTKIANAINNFFLEKEQTTTFNKDGIVKVMTKSLYKDNFEELKRFQVPFGNNQFVLLDEVVNFTIEKNFERIDKEDGKIYKKIFANVDNTIINANEVLKKLEIEFENAREKGIVIDFGGEKEKSDKMAFDLLKAFLVAMFLIFITLLINFPSFKSAFVILSVIPFTILGPIVGHFIVGINLNSQSLIGMLGLAGVVINDGIVMLDFLQHSKTKEDFFLKAKQRVRPILITSITTMLGLFTLIFFPSGESVMLQPIAVSLGFGILWGTVLNLIYVPAFYATLFKIKN</sequence>
<keyword evidence="1" id="KW-0175">Coiled coil</keyword>
<gene>
    <name evidence="3" type="ORF">CP965_05435</name>
</gene>
<dbReference type="InterPro" id="IPR027463">
    <property type="entry name" value="AcrB_DN_DC_subdom"/>
</dbReference>
<name>A0A4Q1ATZ0_9BACT</name>
<feature type="transmembrane region" description="Helical" evidence="2">
    <location>
        <begin position="996"/>
        <end position="1021"/>
    </location>
</feature>
<dbReference type="PANTHER" id="PTHR32063:SF33">
    <property type="entry name" value="RND SUPERFAMILY EFFLUX PUMP PERMEASE COMPONENT"/>
    <property type="match status" value="1"/>
</dbReference>
<feature type="transmembrane region" description="Helical" evidence="2">
    <location>
        <begin position="453"/>
        <end position="477"/>
    </location>
</feature>
<dbReference type="GO" id="GO:0005886">
    <property type="term" value="C:plasma membrane"/>
    <property type="evidence" value="ECO:0007669"/>
    <property type="project" value="TreeGrafter"/>
</dbReference>
<dbReference type="OrthoDB" id="8430015at2"/>
<feature type="transmembrane region" description="Helical" evidence="2">
    <location>
        <begin position="330"/>
        <end position="349"/>
    </location>
</feature>
<organism evidence="3 4">
    <name type="scientific">Halarcobacter mediterraneus</name>
    <dbReference type="NCBI Taxonomy" id="2023153"/>
    <lineage>
        <taxon>Bacteria</taxon>
        <taxon>Pseudomonadati</taxon>
        <taxon>Campylobacterota</taxon>
        <taxon>Epsilonproteobacteria</taxon>
        <taxon>Campylobacterales</taxon>
        <taxon>Arcobacteraceae</taxon>
        <taxon>Halarcobacter</taxon>
    </lineage>
</organism>
<evidence type="ECO:0000313" key="3">
    <source>
        <dbReference type="EMBL" id="RXK13243.1"/>
    </source>
</evidence>
<dbReference type="AlphaFoldDB" id="A0A4Q1ATZ0"/>
<keyword evidence="2" id="KW-1133">Transmembrane helix</keyword>
<feature type="transmembrane region" description="Helical" evidence="2">
    <location>
        <begin position="967"/>
        <end position="984"/>
    </location>
</feature>
<keyword evidence="4" id="KW-1185">Reference proteome</keyword>
<dbReference type="Gene3D" id="3.30.70.1430">
    <property type="entry name" value="Multidrug efflux transporter AcrB pore domain"/>
    <property type="match status" value="2"/>
</dbReference>
<evidence type="ECO:0000313" key="4">
    <source>
        <dbReference type="Proteomes" id="UP000289718"/>
    </source>
</evidence>
<feature type="coiled-coil region" evidence="1">
    <location>
        <begin position="824"/>
        <end position="851"/>
    </location>
</feature>
<evidence type="ECO:0000256" key="2">
    <source>
        <dbReference type="SAM" id="Phobius"/>
    </source>
</evidence>
<feature type="transmembrane region" description="Helical" evidence="2">
    <location>
        <begin position="12"/>
        <end position="31"/>
    </location>
</feature>
<dbReference type="Gene3D" id="3.30.70.1440">
    <property type="entry name" value="Multidrug efflux transporter AcrB pore domain"/>
    <property type="match status" value="1"/>
</dbReference>
<proteinExistence type="predicted"/>
<dbReference type="Gene3D" id="1.20.1640.10">
    <property type="entry name" value="Multidrug efflux transporter AcrB transmembrane domain"/>
    <property type="match status" value="2"/>
</dbReference>
<feature type="transmembrane region" description="Helical" evidence="2">
    <location>
        <begin position="356"/>
        <end position="379"/>
    </location>
</feature>
<feature type="transmembrane region" description="Helical" evidence="2">
    <location>
        <begin position="426"/>
        <end position="447"/>
    </location>
</feature>
<feature type="transmembrane region" description="Helical" evidence="2">
    <location>
        <begin position="871"/>
        <end position="890"/>
    </location>
</feature>
<dbReference type="EMBL" id="NXIE01000002">
    <property type="protein sequence ID" value="RXK13243.1"/>
    <property type="molecule type" value="Genomic_DNA"/>
</dbReference>
<evidence type="ECO:0000256" key="1">
    <source>
        <dbReference type="SAM" id="Coils"/>
    </source>
</evidence>
<feature type="transmembrane region" description="Helical" evidence="2">
    <location>
        <begin position="385"/>
        <end position="405"/>
    </location>
</feature>
<keyword evidence="2" id="KW-0812">Transmembrane</keyword>
<dbReference type="InterPro" id="IPR001036">
    <property type="entry name" value="Acrflvin-R"/>
</dbReference>
<keyword evidence="2" id="KW-0472">Membrane</keyword>
<dbReference type="GO" id="GO:0042910">
    <property type="term" value="F:xenobiotic transmembrane transporter activity"/>
    <property type="evidence" value="ECO:0007669"/>
    <property type="project" value="TreeGrafter"/>
</dbReference>
<dbReference type="Gene3D" id="3.30.70.1320">
    <property type="entry name" value="Multidrug efflux transporter AcrB pore domain like"/>
    <property type="match status" value="1"/>
</dbReference>
<dbReference type="SUPFAM" id="SSF82866">
    <property type="entry name" value="Multidrug efflux transporter AcrB transmembrane domain"/>
    <property type="match status" value="2"/>
</dbReference>
<accession>A0A4Q1ATZ0</accession>
<protein>
    <submittedName>
        <fullName evidence="3">Multidrug transporter AcrB</fullName>
    </submittedName>
</protein>
<dbReference type="SUPFAM" id="SSF82693">
    <property type="entry name" value="Multidrug efflux transporter AcrB pore domain, PN1, PN2, PC1 and PC2 subdomains"/>
    <property type="match status" value="2"/>
</dbReference>
<dbReference type="RefSeq" id="WP_129061064.1">
    <property type="nucleotide sequence ID" value="NZ_NXIE01000002.1"/>
</dbReference>
<dbReference type="Pfam" id="PF00873">
    <property type="entry name" value="ACR_tran"/>
    <property type="match status" value="1"/>
</dbReference>
<dbReference type="PRINTS" id="PR00702">
    <property type="entry name" value="ACRIFLAVINRP"/>
</dbReference>
<feature type="transmembrane region" description="Helical" evidence="2">
    <location>
        <begin position="897"/>
        <end position="919"/>
    </location>
</feature>
<comment type="caution">
    <text evidence="3">The sequence shown here is derived from an EMBL/GenBank/DDBJ whole genome shotgun (WGS) entry which is preliminary data.</text>
</comment>